<dbReference type="STRING" id="1314778.A0A5C3P598"/>
<dbReference type="SUPFAM" id="SSF52047">
    <property type="entry name" value="RNI-like"/>
    <property type="match status" value="1"/>
</dbReference>
<gene>
    <name evidence="1" type="ORF">K466DRAFT_604901</name>
</gene>
<evidence type="ECO:0000313" key="1">
    <source>
        <dbReference type="EMBL" id="TFK80963.1"/>
    </source>
</evidence>
<name>A0A5C3P598_9APHY</name>
<accession>A0A5C3P598</accession>
<organism evidence="1 2">
    <name type="scientific">Polyporus arcularius HHB13444</name>
    <dbReference type="NCBI Taxonomy" id="1314778"/>
    <lineage>
        <taxon>Eukaryota</taxon>
        <taxon>Fungi</taxon>
        <taxon>Dikarya</taxon>
        <taxon>Basidiomycota</taxon>
        <taxon>Agaricomycotina</taxon>
        <taxon>Agaricomycetes</taxon>
        <taxon>Polyporales</taxon>
        <taxon>Polyporaceae</taxon>
        <taxon>Polyporus</taxon>
    </lineage>
</organism>
<reference evidence="1 2" key="1">
    <citation type="journal article" date="2019" name="Nat. Ecol. Evol.">
        <title>Megaphylogeny resolves global patterns of mushroom evolution.</title>
        <authorList>
            <person name="Varga T."/>
            <person name="Krizsan K."/>
            <person name="Foldi C."/>
            <person name="Dima B."/>
            <person name="Sanchez-Garcia M."/>
            <person name="Sanchez-Ramirez S."/>
            <person name="Szollosi G.J."/>
            <person name="Szarkandi J.G."/>
            <person name="Papp V."/>
            <person name="Albert L."/>
            <person name="Andreopoulos W."/>
            <person name="Angelini C."/>
            <person name="Antonin V."/>
            <person name="Barry K.W."/>
            <person name="Bougher N.L."/>
            <person name="Buchanan P."/>
            <person name="Buyck B."/>
            <person name="Bense V."/>
            <person name="Catcheside P."/>
            <person name="Chovatia M."/>
            <person name="Cooper J."/>
            <person name="Damon W."/>
            <person name="Desjardin D."/>
            <person name="Finy P."/>
            <person name="Geml J."/>
            <person name="Haridas S."/>
            <person name="Hughes K."/>
            <person name="Justo A."/>
            <person name="Karasinski D."/>
            <person name="Kautmanova I."/>
            <person name="Kiss B."/>
            <person name="Kocsube S."/>
            <person name="Kotiranta H."/>
            <person name="LaButti K.M."/>
            <person name="Lechner B.E."/>
            <person name="Liimatainen K."/>
            <person name="Lipzen A."/>
            <person name="Lukacs Z."/>
            <person name="Mihaltcheva S."/>
            <person name="Morgado L.N."/>
            <person name="Niskanen T."/>
            <person name="Noordeloos M.E."/>
            <person name="Ohm R.A."/>
            <person name="Ortiz-Santana B."/>
            <person name="Ovrebo C."/>
            <person name="Racz N."/>
            <person name="Riley R."/>
            <person name="Savchenko A."/>
            <person name="Shiryaev A."/>
            <person name="Soop K."/>
            <person name="Spirin V."/>
            <person name="Szebenyi C."/>
            <person name="Tomsovsky M."/>
            <person name="Tulloss R.E."/>
            <person name="Uehling J."/>
            <person name="Grigoriev I.V."/>
            <person name="Vagvolgyi C."/>
            <person name="Papp T."/>
            <person name="Martin F.M."/>
            <person name="Miettinen O."/>
            <person name="Hibbett D.S."/>
            <person name="Nagy L.G."/>
        </authorList>
    </citation>
    <scope>NUCLEOTIDE SEQUENCE [LARGE SCALE GENOMIC DNA]</scope>
    <source>
        <strain evidence="1 2">HHB13444</strain>
    </source>
</reference>
<dbReference type="Proteomes" id="UP000308197">
    <property type="component" value="Unassembled WGS sequence"/>
</dbReference>
<evidence type="ECO:0008006" key="3">
    <source>
        <dbReference type="Google" id="ProtNLM"/>
    </source>
</evidence>
<proteinExistence type="predicted"/>
<evidence type="ECO:0000313" key="2">
    <source>
        <dbReference type="Proteomes" id="UP000308197"/>
    </source>
</evidence>
<dbReference type="InParanoid" id="A0A5C3P598"/>
<sequence length="474" mass="51785">MLFLDLPFDVLSLVLNIVERGDALQLAQASRRAYDLAMPHILSSVVIGENRLAGMRFGPTPPPLMNGARQLSAFTTFLLSDIRRWPPHIQSLTMHPNAFGCPPQPGRLFSLRDYSGGHLFAEALRNAHNLQTLDIGDVEVLLSQCPSFDSVLCEFARLKQVKFSGLGPFSAALLEKLRSRPRNIELHGVGTHIQAILHSLRPHGCTLEVLALEGCFSPPTALETSVFPHVHTLVLGGYAPPLSTMAKAFPNVCIGRFHNFRPSWSAVKAFEWVEWPSLDTIEISALLPLASPVRHVRFGAGLILNPHTPSETVSCLLAILQRTRPVVLSFTISGTPSGFFDGLVAEVRSVRYLEMTRINTLNDNTGLFLADALSGICGLPLLAVGLGRVRGIEPSVSDMDAGAAAMIADMLPTVRFISSFVNSKSANGDSDCKNRRWFRVTSKPSDTHRRVEEVPRQEVGGITSFLESLDREGG</sequence>
<keyword evidence="2" id="KW-1185">Reference proteome</keyword>
<dbReference type="EMBL" id="ML211677">
    <property type="protein sequence ID" value="TFK80963.1"/>
    <property type="molecule type" value="Genomic_DNA"/>
</dbReference>
<dbReference type="AlphaFoldDB" id="A0A5C3P598"/>
<protein>
    <recommendedName>
        <fullName evidence="3">F-box domain-containing protein</fullName>
    </recommendedName>
</protein>